<reference evidence="1 2" key="1">
    <citation type="submission" date="2018-06" db="EMBL/GenBank/DDBJ databases">
        <title>Complete genome of Desulfovibrio marinus P48SEP.</title>
        <authorList>
            <person name="Crispim J.S."/>
            <person name="Vidigal P.M.P."/>
            <person name="Silva L.C.F."/>
            <person name="Araujo L.C."/>
            <person name="Laguardia C.N."/>
            <person name="Dias R.S."/>
            <person name="Sousa M.P."/>
            <person name="Paula S.O."/>
            <person name="Silva C."/>
        </authorList>
    </citation>
    <scope>NUCLEOTIDE SEQUENCE [LARGE SCALE GENOMIC DNA]</scope>
    <source>
        <strain evidence="1 2">P48SEP</strain>
    </source>
</reference>
<dbReference type="EMBL" id="QMIF01000004">
    <property type="protein sequence ID" value="TVM34616.1"/>
    <property type="molecule type" value="Genomic_DNA"/>
</dbReference>
<accession>A0A6P1ZLJ1</accession>
<comment type="caution">
    <text evidence="1">The sequence shown here is derived from an EMBL/GenBank/DDBJ whole genome shotgun (WGS) entry which is preliminary data.</text>
</comment>
<name>A0A6P1ZLJ1_9BACT</name>
<sequence length="384" mass="40001">MPNDLSAVTPKLLAQGLLALRETCVMPRLVNSDYGHTAASRGAVIDVPVPSAIASTPVNPANTAPDPANLTPSSVAITMDQWREAPFTLSDKDLANVFDGVIPMQASEAIKALANYVDAYLLGLYTGCPYLVGEPGLTPFGTSVAEATAARKMLNNNLAPLQDRRMVIDSDAEASALGLRAFQDASFSGDASAINEGQINRKLGFDWYLDQNVPTHMAGTVGGTEASPTTIGSGMAHAVGETSLSVTVGADNGLSLKRGDVLTIAGDSSPYAVAQDVTIAADESGVVSILGGLKKPLAGDEAVFAAGDHVVNLAFHRDAIAFANRPLADNTEGLGNLVQTATDAVSGLSLRLEISREYKRTRYSFDILFGAALVRPELACRVAG</sequence>
<evidence type="ECO:0000313" key="1">
    <source>
        <dbReference type="EMBL" id="TVM34616.1"/>
    </source>
</evidence>
<organism evidence="1 2">
    <name type="scientific">Oceanidesulfovibrio marinus</name>
    <dbReference type="NCBI Taxonomy" id="370038"/>
    <lineage>
        <taxon>Bacteria</taxon>
        <taxon>Pseudomonadati</taxon>
        <taxon>Thermodesulfobacteriota</taxon>
        <taxon>Desulfovibrionia</taxon>
        <taxon>Desulfovibrionales</taxon>
        <taxon>Desulfovibrionaceae</taxon>
        <taxon>Oceanidesulfovibrio</taxon>
    </lineage>
</organism>
<evidence type="ECO:0000313" key="2">
    <source>
        <dbReference type="Proteomes" id="UP000434052"/>
    </source>
</evidence>
<gene>
    <name evidence="1" type="ORF">DQK91_08575</name>
</gene>
<protein>
    <recommendedName>
        <fullName evidence="3">P22 coat protein-gene protein 5</fullName>
    </recommendedName>
</protein>
<dbReference type="OrthoDB" id="1867599at2"/>
<dbReference type="AlphaFoldDB" id="A0A6P1ZLJ1"/>
<evidence type="ECO:0008006" key="3">
    <source>
        <dbReference type="Google" id="ProtNLM"/>
    </source>
</evidence>
<dbReference type="RefSeq" id="WP_144304936.1">
    <property type="nucleotide sequence ID" value="NZ_QMIF01000004.1"/>
</dbReference>
<dbReference type="Proteomes" id="UP000434052">
    <property type="component" value="Unassembled WGS sequence"/>
</dbReference>
<proteinExistence type="predicted"/>